<feature type="region of interest" description="Disordered" evidence="2">
    <location>
        <begin position="334"/>
        <end position="395"/>
    </location>
</feature>
<feature type="compositionally biased region" description="Basic and acidic residues" evidence="2">
    <location>
        <begin position="429"/>
        <end position="465"/>
    </location>
</feature>
<feature type="compositionally biased region" description="Basic and acidic residues" evidence="2">
    <location>
        <begin position="344"/>
        <end position="354"/>
    </location>
</feature>
<dbReference type="OrthoDB" id="2595554at2759"/>
<evidence type="ECO:0000259" key="4">
    <source>
        <dbReference type="Pfam" id="PF07859"/>
    </source>
</evidence>
<evidence type="ECO:0000256" key="3">
    <source>
        <dbReference type="SAM" id="Phobius"/>
    </source>
</evidence>
<dbReference type="VEuPathDB" id="FungiDB:TREMEDRAFT_56534"/>
<dbReference type="STRING" id="5217.A0A4Q1BJL0"/>
<evidence type="ECO:0000313" key="5">
    <source>
        <dbReference type="EMBL" id="RXK37826.1"/>
    </source>
</evidence>
<dbReference type="PANTHER" id="PTHR48081:SF8">
    <property type="entry name" value="ALPHA_BETA HYDROLASE FOLD-3 DOMAIN-CONTAINING PROTEIN-RELATED"/>
    <property type="match status" value="1"/>
</dbReference>
<keyword evidence="1" id="KW-0378">Hydrolase</keyword>
<feature type="region of interest" description="Disordered" evidence="2">
    <location>
        <begin position="409"/>
        <end position="466"/>
    </location>
</feature>
<sequence length="762" mass="83531">MAIFQHTIFQPPTPSFLLRIPPSSRLLWIPRVCFLFLTTLISLSLIVLLIPPSVFLASSRHQLLHRFAPLPLHPDNLPPYRTHLSSIIRGILIYYFSAAIWSITGIGHPPDQNQSLDKFLMRVTCGFVSLLHTWPWCWLFKTSEATIRLELEEVVVSPYMGPRLGVLNEGTTKEIPGYWMRSVHLNSAHSAYHLSNSEPGFPPAGVNLEKSSIKASSPLRLLEGRATGELGIQGSKGHERELEGLKGVRHPQPREVSARGDTRRSGKVILWLAGGGHVTGHPLVHPFLFSLMFSLRSNKPVSSSSNISSNISTTQMIPQVRKATIISDFSSLPCPPASSATTAPRDDYGKRDRSLPFGSSSLSSAPVSPNSPIPESDSRPVNFGLDAKSDGRSAQGMWYHTDDKLIKPRSFTPSSSPFAPTNYDSEQFPMEKHSTYEREERTCQGDEGHSEIGNKHSQSESHSDSQDMIQGVGIIHDISIFAPSIRKSLDKERSFPSPLLDALAAYAHLREDGWDSKDIVVMGDSAGGGLAWSLVAYLGVISTIKAVQKVSGHVDLGIPGGLVLISPWLSLPPTQPLPYPDTLDIPQLTNAAACYLSRFPIDVDPFAPISNFTLPGLLQSNSITPLLLPQNVQSTGKFEKEHLTFPSSENQPLFDSISVRAFQQSSSRHPLISPGTNPTDPFNTSIFHLLAKNNTKILFHSGTAEWFHGPVKSLAELARGSGVQVEQVKERGGYHIEPCVLPGEFGGAAGRLVDCLRNWLLV</sequence>
<evidence type="ECO:0000256" key="2">
    <source>
        <dbReference type="SAM" id="MobiDB-lite"/>
    </source>
</evidence>
<evidence type="ECO:0000256" key="1">
    <source>
        <dbReference type="ARBA" id="ARBA00022801"/>
    </source>
</evidence>
<proteinExistence type="predicted"/>
<feature type="compositionally biased region" description="Low complexity" evidence="2">
    <location>
        <begin position="409"/>
        <end position="421"/>
    </location>
</feature>
<keyword evidence="3" id="KW-0812">Transmembrane</keyword>
<keyword evidence="3" id="KW-1133">Transmembrane helix</keyword>
<dbReference type="EMBL" id="SDIL01000059">
    <property type="protein sequence ID" value="RXK37826.1"/>
    <property type="molecule type" value="Genomic_DNA"/>
</dbReference>
<dbReference type="InterPro" id="IPR013094">
    <property type="entry name" value="AB_hydrolase_3"/>
</dbReference>
<feature type="transmembrane region" description="Helical" evidence="3">
    <location>
        <begin position="28"/>
        <end position="50"/>
    </location>
</feature>
<dbReference type="SUPFAM" id="SSF53474">
    <property type="entry name" value="alpha/beta-Hydrolases"/>
    <property type="match status" value="1"/>
</dbReference>
<organism evidence="5 6">
    <name type="scientific">Tremella mesenterica</name>
    <name type="common">Jelly fungus</name>
    <dbReference type="NCBI Taxonomy" id="5217"/>
    <lineage>
        <taxon>Eukaryota</taxon>
        <taxon>Fungi</taxon>
        <taxon>Dikarya</taxon>
        <taxon>Basidiomycota</taxon>
        <taxon>Agaricomycotina</taxon>
        <taxon>Tremellomycetes</taxon>
        <taxon>Tremellales</taxon>
        <taxon>Tremellaceae</taxon>
        <taxon>Tremella</taxon>
    </lineage>
</organism>
<feature type="compositionally biased region" description="Low complexity" evidence="2">
    <location>
        <begin position="355"/>
        <end position="370"/>
    </location>
</feature>
<dbReference type="PANTHER" id="PTHR48081">
    <property type="entry name" value="AB HYDROLASE SUPERFAMILY PROTEIN C4A8.06C"/>
    <property type="match status" value="1"/>
</dbReference>
<keyword evidence="6" id="KW-1185">Reference proteome</keyword>
<dbReference type="Gene3D" id="3.40.50.1820">
    <property type="entry name" value="alpha/beta hydrolase"/>
    <property type="match status" value="1"/>
</dbReference>
<dbReference type="AlphaFoldDB" id="A0A4Q1BJL0"/>
<dbReference type="GO" id="GO:0016787">
    <property type="term" value="F:hydrolase activity"/>
    <property type="evidence" value="ECO:0007669"/>
    <property type="project" value="UniProtKB-KW"/>
</dbReference>
<dbReference type="Pfam" id="PF07859">
    <property type="entry name" value="Abhydrolase_3"/>
    <property type="match status" value="1"/>
</dbReference>
<dbReference type="Proteomes" id="UP000289152">
    <property type="component" value="Unassembled WGS sequence"/>
</dbReference>
<evidence type="ECO:0000313" key="6">
    <source>
        <dbReference type="Proteomes" id="UP000289152"/>
    </source>
</evidence>
<feature type="domain" description="Alpha/beta hydrolase fold-3" evidence="4">
    <location>
        <begin position="492"/>
        <end position="575"/>
    </location>
</feature>
<dbReference type="InParanoid" id="A0A4Q1BJL0"/>
<dbReference type="InterPro" id="IPR029058">
    <property type="entry name" value="AB_hydrolase_fold"/>
</dbReference>
<protein>
    <recommendedName>
        <fullName evidence="4">Alpha/beta hydrolase fold-3 domain-containing protein</fullName>
    </recommendedName>
</protein>
<dbReference type="InterPro" id="IPR050300">
    <property type="entry name" value="GDXG_lipolytic_enzyme"/>
</dbReference>
<comment type="caution">
    <text evidence="5">The sequence shown here is derived from an EMBL/GenBank/DDBJ whole genome shotgun (WGS) entry which is preliminary data.</text>
</comment>
<accession>A0A4Q1BJL0</accession>
<keyword evidence="3" id="KW-0472">Membrane</keyword>
<gene>
    <name evidence="5" type="ORF">M231_04916</name>
</gene>
<reference evidence="5 6" key="1">
    <citation type="submission" date="2016-06" db="EMBL/GenBank/DDBJ databases">
        <title>Evolution of pathogenesis and genome organization in the Tremellales.</title>
        <authorList>
            <person name="Cuomo C."/>
            <person name="Litvintseva A."/>
            <person name="Heitman J."/>
            <person name="Chen Y."/>
            <person name="Sun S."/>
            <person name="Springer D."/>
            <person name="Dromer F."/>
            <person name="Young S."/>
            <person name="Zeng Q."/>
            <person name="Chapman S."/>
            <person name="Gujja S."/>
            <person name="Saif S."/>
            <person name="Birren B."/>
        </authorList>
    </citation>
    <scope>NUCLEOTIDE SEQUENCE [LARGE SCALE GENOMIC DNA]</scope>
    <source>
        <strain evidence="5 6">ATCC 28783</strain>
    </source>
</reference>
<name>A0A4Q1BJL0_TREME</name>